<dbReference type="GO" id="GO:0005506">
    <property type="term" value="F:iron ion binding"/>
    <property type="evidence" value="ECO:0007669"/>
    <property type="project" value="InterPro"/>
</dbReference>
<accession>A0A7W7Q593</accession>
<dbReference type="InterPro" id="IPR036396">
    <property type="entry name" value="Cyt_P450_sf"/>
</dbReference>
<evidence type="ECO:0000256" key="6">
    <source>
        <dbReference type="ARBA" id="ARBA00023033"/>
    </source>
</evidence>
<sequence length="377" mass="40734">MYEVDLTDPAVIADPFTAYSRARDAGPVVRLSIPGMPMWALTRHDDARAFLTDPRFAIRAASFAGIPGVPDEYQPYLRTMSEMDGPDHLRLRRLAAPAFTARRAQDFRASIEPVVDKLLAGLPPEPDLLRDVAKPLPMLVICELVGIPEADRGDWVEWGAIIASGDVRRLGEAIPGIVEGAKSVVAARPDTGLLADLIRAEDRMTDTELVTLVWHIVLAGQTPANLIANAVAELWTRPADLAELRADRSLLPGAVDELMRWCGPQLLTVPRFAAEDVDLHGVVVEAGEPVTVAIAATNRDPEVFADPDRFDVRRGAATQLGFGHGPHFCLGAAHARVQTEVALAALLGRDLVLAGEPVRAPDPGTWRLTELAVRLGV</sequence>
<dbReference type="PROSITE" id="PS00086">
    <property type="entry name" value="CYTOCHROME_P450"/>
    <property type="match status" value="1"/>
</dbReference>
<dbReference type="RefSeq" id="WP_184811108.1">
    <property type="nucleotide sequence ID" value="NZ_JACHJQ010000003.1"/>
</dbReference>
<keyword evidence="2 7" id="KW-0349">Heme</keyword>
<dbReference type="FunFam" id="1.10.630.10:FF:000018">
    <property type="entry name" value="Cytochrome P450 monooxygenase"/>
    <property type="match status" value="1"/>
</dbReference>
<evidence type="ECO:0000313" key="9">
    <source>
        <dbReference type="Proteomes" id="UP000520767"/>
    </source>
</evidence>
<keyword evidence="3 7" id="KW-0479">Metal-binding</keyword>
<evidence type="ECO:0000256" key="1">
    <source>
        <dbReference type="ARBA" id="ARBA00010617"/>
    </source>
</evidence>
<dbReference type="EMBL" id="JACHJQ010000003">
    <property type="protein sequence ID" value="MBB4906971.1"/>
    <property type="molecule type" value="Genomic_DNA"/>
</dbReference>
<dbReference type="AlphaFoldDB" id="A0A7W7Q593"/>
<reference evidence="8 9" key="1">
    <citation type="submission" date="2020-08" db="EMBL/GenBank/DDBJ databases">
        <title>Genomic Encyclopedia of Type Strains, Phase III (KMG-III): the genomes of soil and plant-associated and newly described type strains.</title>
        <authorList>
            <person name="Whitman W."/>
        </authorList>
    </citation>
    <scope>NUCLEOTIDE SEQUENCE [LARGE SCALE GENOMIC DNA]</scope>
    <source>
        <strain evidence="8 9">CECT 8960</strain>
    </source>
</reference>
<proteinExistence type="inferred from homology"/>
<dbReference type="InterPro" id="IPR002397">
    <property type="entry name" value="Cyt_P450_B"/>
</dbReference>
<name>A0A7W7Q593_9PSEU</name>
<dbReference type="PRINTS" id="PR00359">
    <property type="entry name" value="BP450"/>
</dbReference>
<evidence type="ECO:0000313" key="8">
    <source>
        <dbReference type="EMBL" id="MBB4906971.1"/>
    </source>
</evidence>
<keyword evidence="4 7" id="KW-0560">Oxidoreductase</keyword>
<dbReference type="GO" id="GO:0004497">
    <property type="term" value="F:monooxygenase activity"/>
    <property type="evidence" value="ECO:0007669"/>
    <property type="project" value="UniProtKB-KW"/>
</dbReference>
<dbReference type="GO" id="GO:0016705">
    <property type="term" value="F:oxidoreductase activity, acting on paired donors, with incorporation or reduction of molecular oxygen"/>
    <property type="evidence" value="ECO:0007669"/>
    <property type="project" value="InterPro"/>
</dbReference>
<comment type="similarity">
    <text evidence="1 7">Belongs to the cytochrome P450 family.</text>
</comment>
<dbReference type="SUPFAM" id="SSF48264">
    <property type="entry name" value="Cytochrome P450"/>
    <property type="match status" value="1"/>
</dbReference>
<dbReference type="PANTHER" id="PTHR46696:SF1">
    <property type="entry name" value="CYTOCHROME P450 YJIB-RELATED"/>
    <property type="match status" value="1"/>
</dbReference>
<dbReference type="Gene3D" id="1.10.630.10">
    <property type="entry name" value="Cytochrome P450"/>
    <property type="match status" value="1"/>
</dbReference>
<keyword evidence="6 7" id="KW-0503">Monooxygenase</keyword>
<dbReference type="PANTHER" id="PTHR46696">
    <property type="entry name" value="P450, PUTATIVE (EUROFUNG)-RELATED"/>
    <property type="match status" value="1"/>
</dbReference>
<gene>
    <name evidence="8" type="ORF">FHR82_003191</name>
</gene>
<keyword evidence="9" id="KW-1185">Reference proteome</keyword>
<evidence type="ECO:0000256" key="4">
    <source>
        <dbReference type="ARBA" id="ARBA00023002"/>
    </source>
</evidence>
<comment type="caution">
    <text evidence="8">The sequence shown here is derived from an EMBL/GenBank/DDBJ whole genome shotgun (WGS) entry which is preliminary data.</text>
</comment>
<dbReference type="GO" id="GO:0020037">
    <property type="term" value="F:heme binding"/>
    <property type="evidence" value="ECO:0007669"/>
    <property type="project" value="InterPro"/>
</dbReference>
<dbReference type="Pfam" id="PF00067">
    <property type="entry name" value="p450"/>
    <property type="match status" value="1"/>
</dbReference>
<keyword evidence="5 7" id="KW-0408">Iron</keyword>
<dbReference type="InterPro" id="IPR017972">
    <property type="entry name" value="Cyt_P450_CS"/>
</dbReference>
<evidence type="ECO:0000256" key="5">
    <source>
        <dbReference type="ARBA" id="ARBA00023004"/>
    </source>
</evidence>
<evidence type="ECO:0000256" key="2">
    <source>
        <dbReference type="ARBA" id="ARBA00022617"/>
    </source>
</evidence>
<evidence type="ECO:0000256" key="3">
    <source>
        <dbReference type="ARBA" id="ARBA00022723"/>
    </source>
</evidence>
<dbReference type="InterPro" id="IPR001128">
    <property type="entry name" value="Cyt_P450"/>
</dbReference>
<evidence type="ECO:0000256" key="7">
    <source>
        <dbReference type="RuleBase" id="RU000461"/>
    </source>
</evidence>
<protein>
    <submittedName>
        <fullName evidence="8">Cytochrome P450</fullName>
    </submittedName>
</protein>
<dbReference type="Proteomes" id="UP000520767">
    <property type="component" value="Unassembled WGS sequence"/>
</dbReference>
<organism evidence="8 9">
    <name type="scientific">Actinophytocola algeriensis</name>
    <dbReference type="NCBI Taxonomy" id="1768010"/>
    <lineage>
        <taxon>Bacteria</taxon>
        <taxon>Bacillati</taxon>
        <taxon>Actinomycetota</taxon>
        <taxon>Actinomycetes</taxon>
        <taxon>Pseudonocardiales</taxon>
        <taxon>Pseudonocardiaceae</taxon>
    </lineage>
</organism>